<dbReference type="InParanoid" id="A0A0L0HU84"/>
<gene>
    <name evidence="2" type="ORF">SPPG_00378</name>
</gene>
<evidence type="ECO:0000256" key="1">
    <source>
        <dbReference type="SAM" id="MobiDB-lite"/>
    </source>
</evidence>
<feature type="compositionally biased region" description="Low complexity" evidence="1">
    <location>
        <begin position="71"/>
        <end position="87"/>
    </location>
</feature>
<keyword evidence="3" id="KW-1185">Reference proteome</keyword>
<evidence type="ECO:0000313" key="2">
    <source>
        <dbReference type="EMBL" id="KND04663.1"/>
    </source>
</evidence>
<sequence length="209" mass="22945">MATILSYRWSCDEDYFEHPTAFHTVPATSKPTTANTNSFTPFTTHQDEHLGLAALAHHSPPRASIVGRIASPPRTSISTRSSSVTGDSDVDGDESTTLTGGSCPSPALEEEPEINSGSIVDRWLANVTWVHFQVDEDAYGRDQCRCNSKMAHAGRFVLADEDYFDREDVMEVGGYVVPGGVRDYVEHGVQRVRLGHRFGKEDFVEAGIV</sequence>
<feature type="region of interest" description="Disordered" evidence="1">
    <location>
        <begin position="64"/>
        <end position="112"/>
    </location>
</feature>
<proteinExistence type="predicted"/>
<dbReference type="GeneID" id="27684110"/>
<protein>
    <submittedName>
        <fullName evidence="2">Uncharacterized protein</fullName>
    </submittedName>
</protein>
<dbReference type="AlphaFoldDB" id="A0A0L0HU84"/>
<accession>A0A0L0HU84</accession>
<reference evidence="2 3" key="1">
    <citation type="submission" date="2009-08" db="EMBL/GenBank/DDBJ databases">
        <title>The Genome Sequence of Spizellomyces punctatus strain DAOM BR117.</title>
        <authorList>
            <consortium name="The Broad Institute Genome Sequencing Platform"/>
            <person name="Russ C."/>
            <person name="Cuomo C."/>
            <person name="Shea T."/>
            <person name="Young S.K."/>
            <person name="Zeng Q."/>
            <person name="Koehrsen M."/>
            <person name="Haas B."/>
            <person name="Borodovsky M."/>
            <person name="Guigo R."/>
            <person name="Alvarado L."/>
            <person name="Berlin A."/>
            <person name="Bochicchio J."/>
            <person name="Borenstein D."/>
            <person name="Chapman S."/>
            <person name="Chen Z."/>
            <person name="Engels R."/>
            <person name="Freedman E."/>
            <person name="Gellesch M."/>
            <person name="Goldberg J."/>
            <person name="Griggs A."/>
            <person name="Gujja S."/>
            <person name="Heiman D."/>
            <person name="Hepburn T."/>
            <person name="Howarth C."/>
            <person name="Jen D."/>
            <person name="Larson L."/>
            <person name="Lewis B."/>
            <person name="Mehta T."/>
            <person name="Park D."/>
            <person name="Pearson M."/>
            <person name="Roberts A."/>
            <person name="Saif S."/>
            <person name="Shenoy N."/>
            <person name="Sisk P."/>
            <person name="Stolte C."/>
            <person name="Sykes S."/>
            <person name="Thomson T."/>
            <person name="Walk T."/>
            <person name="White J."/>
            <person name="Yandava C."/>
            <person name="Burger G."/>
            <person name="Gray M.W."/>
            <person name="Holland P.W.H."/>
            <person name="King N."/>
            <person name="Lang F.B.F."/>
            <person name="Roger A.J."/>
            <person name="Ruiz-Trillo I."/>
            <person name="Lander E."/>
            <person name="Nusbaum C."/>
        </authorList>
    </citation>
    <scope>NUCLEOTIDE SEQUENCE [LARGE SCALE GENOMIC DNA]</scope>
    <source>
        <strain evidence="2 3">DAOM BR117</strain>
    </source>
</reference>
<dbReference type="EMBL" id="KQ257450">
    <property type="protein sequence ID" value="KND04663.1"/>
    <property type="molecule type" value="Genomic_DNA"/>
</dbReference>
<organism evidence="2 3">
    <name type="scientific">Spizellomyces punctatus (strain DAOM BR117)</name>
    <dbReference type="NCBI Taxonomy" id="645134"/>
    <lineage>
        <taxon>Eukaryota</taxon>
        <taxon>Fungi</taxon>
        <taxon>Fungi incertae sedis</taxon>
        <taxon>Chytridiomycota</taxon>
        <taxon>Chytridiomycota incertae sedis</taxon>
        <taxon>Chytridiomycetes</taxon>
        <taxon>Spizellomycetales</taxon>
        <taxon>Spizellomycetaceae</taxon>
        <taxon>Spizellomyces</taxon>
    </lineage>
</organism>
<dbReference type="VEuPathDB" id="FungiDB:SPPG_00378"/>
<dbReference type="RefSeq" id="XP_016612702.1">
    <property type="nucleotide sequence ID" value="XM_016748707.1"/>
</dbReference>
<dbReference type="Proteomes" id="UP000053201">
    <property type="component" value="Unassembled WGS sequence"/>
</dbReference>
<name>A0A0L0HU84_SPIPD</name>
<dbReference type="OrthoDB" id="2164837at2759"/>
<evidence type="ECO:0000313" key="3">
    <source>
        <dbReference type="Proteomes" id="UP000053201"/>
    </source>
</evidence>